<name>A0A2P6VGM0_9CHLO</name>
<evidence type="ECO:0000256" key="3">
    <source>
        <dbReference type="ARBA" id="ARBA00022741"/>
    </source>
</evidence>
<comment type="similarity">
    <text evidence="1">Belongs to the glutathione peroxidase family.</text>
</comment>
<dbReference type="GO" id="GO:0016787">
    <property type="term" value="F:hydrolase activity"/>
    <property type="evidence" value="ECO:0007669"/>
    <property type="project" value="UniProtKB-KW"/>
</dbReference>
<dbReference type="PROSITE" id="PS51192">
    <property type="entry name" value="HELICASE_ATP_BIND_1"/>
    <property type="match status" value="1"/>
</dbReference>
<dbReference type="Gene3D" id="3.40.50.300">
    <property type="entry name" value="P-loop containing nucleotide triphosphate hydrolases"/>
    <property type="match status" value="2"/>
</dbReference>
<dbReference type="GO" id="GO:0003676">
    <property type="term" value="F:nucleic acid binding"/>
    <property type="evidence" value="ECO:0007669"/>
    <property type="project" value="InterPro"/>
</dbReference>
<dbReference type="SUPFAM" id="SSF53474">
    <property type="entry name" value="alpha/beta-Hydrolases"/>
    <property type="match status" value="1"/>
</dbReference>
<dbReference type="PANTHER" id="PTHR47960">
    <property type="entry name" value="DEAD-BOX ATP-DEPENDENT RNA HELICASE 50"/>
    <property type="match status" value="1"/>
</dbReference>
<accession>A0A2P6VGM0</accession>
<dbReference type="PROSITE" id="PS51194">
    <property type="entry name" value="HELICASE_CTER"/>
    <property type="match status" value="1"/>
</dbReference>
<keyword evidence="5 12" id="KW-0347">Helicase</keyword>
<evidence type="ECO:0000259" key="11">
    <source>
        <dbReference type="PROSITE" id="PS51194"/>
    </source>
</evidence>
<feature type="region of interest" description="Disordered" evidence="8">
    <location>
        <begin position="1469"/>
        <end position="1512"/>
    </location>
</feature>
<dbReference type="Pfam" id="PF00270">
    <property type="entry name" value="DEAD"/>
    <property type="match status" value="1"/>
</dbReference>
<reference evidence="12 13" key="1">
    <citation type="journal article" date="2018" name="Plant J.">
        <title>Genome sequences of Chlorella sorokiniana UTEX 1602 and Micractinium conductrix SAG 241.80: implications to maltose excretion by a green alga.</title>
        <authorList>
            <person name="Arriola M.B."/>
            <person name="Velmurugan N."/>
            <person name="Zhang Y."/>
            <person name="Plunkett M.H."/>
            <person name="Hondzo H."/>
            <person name="Barney B.M."/>
        </authorList>
    </citation>
    <scope>NUCLEOTIDE SEQUENCE [LARGE SCALE GENOMIC DNA]</scope>
    <source>
        <strain evidence="12 13">SAG 241.80</strain>
    </source>
</reference>
<dbReference type="InterPro" id="IPR014001">
    <property type="entry name" value="Helicase_ATP-bd"/>
</dbReference>
<dbReference type="EMBL" id="LHPF02000007">
    <property type="protein sequence ID" value="PSC73218.1"/>
    <property type="molecule type" value="Genomic_DNA"/>
</dbReference>
<dbReference type="Gene3D" id="3.40.30.10">
    <property type="entry name" value="Glutaredoxin"/>
    <property type="match status" value="1"/>
</dbReference>
<evidence type="ECO:0000313" key="13">
    <source>
        <dbReference type="Proteomes" id="UP000239649"/>
    </source>
</evidence>
<dbReference type="OrthoDB" id="10256233at2759"/>
<dbReference type="InterPro" id="IPR001650">
    <property type="entry name" value="Helicase_C-like"/>
</dbReference>
<dbReference type="CDD" id="cd00519">
    <property type="entry name" value="Lipase_3"/>
    <property type="match status" value="1"/>
</dbReference>
<feature type="compositionally biased region" description="Low complexity" evidence="8">
    <location>
        <begin position="1548"/>
        <end position="1559"/>
    </location>
</feature>
<feature type="transmembrane region" description="Helical" evidence="9">
    <location>
        <begin position="947"/>
        <end position="975"/>
    </location>
</feature>
<keyword evidence="9" id="KW-0472">Membrane</keyword>
<evidence type="ECO:0000256" key="6">
    <source>
        <dbReference type="ARBA" id="ARBA00022840"/>
    </source>
</evidence>
<keyword evidence="3" id="KW-0547">Nucleotide-binding</keyword>
<feature type="domain" description="Helicase C-terminal" evidence="11">
    <location>
        <begin position="406"/>
        <end position="584"/>
    </location>
</feature>
<proteinExistence type="inferred from homology"/>
<evidence type="ECO:0000256" key="1">
    <source>
        <dbReference type="ARBA" id="ARBA00006926"/>
    </source>
</evidence>
<feature type="region of interest" description="Disordered" evidence="8">
    <location>
        <begin position="1548"/>
        <end position="1574"/>
    </location>
</feature>
<evidence type="ECO:0000256" key="2">
    <source>
        <dbReference type="ARBA" id="ARBA00022559"/>
    </source>
</evidence>
<dbReference type="CDD" id="cd00268">
    <property type="entry name" value="DEADc"/>
    <property type="match status" value="1"/>
</dbReference>
<dbReference type="STRING" id="554055.A0A2P6VGM0"/>
<dbReference type="InterPro" id="IPR011545">
    <property type="entry name" value="DEAD/DEAH_box_helicase_dom"/>
</dbReference>
<feature type="transmembrane region" description="Helical" evidence="9">
    <location>
        <begin position="898"/>
        <end position="918"/>
    </location>
</feature>
<keyword evidence="7" id="KW-0560">Oxidoreductase</keyword>
<evidence type="ECO:0000259" key="10">
    <source>
        <dbReference type="PROSITE" id="PS51192"/>
    </source>
</evidence>
<dbReference type="CDD" id="cd18787">
    <property type="entry name" value="SF2_C_DEAD"/>
    <property type="match status" value="1"/>
</dbReference>
<keyword evidence="9" id="KW-0812">Transmembrane</keyword>
<dbReference type="SMART" id="SM00490">
    <property type="entry name" value="HELICc"/>
    <property type="match status" value="1"/>
</dbReference>
<evidence type="ECO:0000256" key="7">
    <source>
        <dbReference type="ARBA" id="ARBA00023002"/>
    </source>
</evidence>
<keyword evidence="13" id="KW-1185">Reference proteome</keyword>
<dbReference type="PROSITE" id="PS51355">
    <property type="entry name" value="GLUTATHIONE_PEROXID_3"/>
    <property type="match status" value="1"/>
</dbReference>
<dbReference type="GO" id="GO:0005524">
    <property type="term" value="F:ATP binding"/>
    <property type="evidence" value="ECO:0007669"/>
    <property type="project" value="UniProtKB-KW"/>
</dbReference>
<feature type="compositionally biased region" description="Low complexity" evidence="8">
    <location>
        <begin position="106"/>
        <end position="119"/>
    </location>
</feature>
<dbReference type="SUPFAM" id="SSF52833">
    <property type="entry name" value="Thioredoxin-like"/>
    <property type="match status" value="1"/>
</dbReference>
<dbReference type="Pfam" id="PF00271">
    <property type="entry name" value="Helicase_C"/>
    <property type="match status" value="1"/>
</dbReference>
<feature type="compositionally biased region" description="Basic and acidic residues" evidence="8">
    <location>
        <begin position="62"/>
        <end position="79"/>
    </location>
</feature>
<dbReference type="Pfam" id="PF01764">
    <property type="entry name" value="Lipase_3"/>
    <property type="match status" value="1"/>
</dbReference>
<dbReference type="InterPro" id="IPR027417">
    <property type="entry name" value="P-loop_NTPase"/>
</dbReference>
<dbReference type="SMART" id="SM00487">
    <property type="entry name" value="DEXDc"/>
    <property type="match status" value="1"/>
</dbReference>
<evidence type="ECO:0000256" key="8">
    <source>
        <dbReference type="SAM" id="MobiDB-lite"/>
    </source>
</evidence>
<keyword evidence="9" id="KW-1133">Transmembrane helix</keyword>
<feature type="region of interest" description="Disordered" evidence="8">
    <location>
        <begin position="30"/>
        <end position="138"/>
    </location>
</feature>
<dbReference type="SUPFAM" id="SSF52540">
    <property type="entry name" value="P-loop containing nucleoside triphosphate hydrolases"/>
    <property type="match status" value="1"/>
</dbReference>
<gene>
    <name evidence="12" type="ORF">C2E20_3518</name>
</gene>
<evidence type="ECO:0000313" key="12">
    <source>
        <dbReference type="EMBL" id="PSC73218.1"/>
    </source>
</evidence>
<evidence type="ECO:0000256" key="5">
    <source>
        <dbReference type="ARBA" id="ARBA00022806"/>
    </source>
</evidence>
<dbReference type="InterPro" id="IPR002921">
    <property type="entry name" value="Fungal_lipase-type"/>
</dbReference>
<evidence type="ECO:0000256" key="4">
    <source>
        <dbReference type="ARBA" id="ARBA00022801"/>
    </source>
</evidence>
<keyword evidence="4" id="KW-0378">Hydrolase</keyword>
<feature type="compositionally biased region" description="Basic and acidic residues" evidence="8">
    <location>
        <begin position="32"/>
        <end position="48"/>
    </location>
</feature>
<keyword evidence="6" id="KW-0067">ATP-binding</keyword>
<dbReference type="Gene3D" id="3.40.50.1820">
    <property type="entry name" value="alpha/beta hydrolase"/>
    <property type="match status" value="1"/>
</dbReference>
<feature type="compositionally biased region" description="Pro residues" evidence="8">
    <location>
        <begin position="1495"/>
        <end position="1504"/>
    </location>
</feature>
<feature type="domain" description="Helicase ATP-binding" evidence="10">
    <location>
        <begin position="184"/>
        <end position="372"/>
    </location>
</feature>
<dbReference type="GO" id="GO:0006629">
    <property type="term" value="P:lipid metabolic process"/>
    <property type="evidence" value="ECO:0007669"/>
    <property type="project" value="InterPro"/>
</dbReference>
<dbReference type="InterPro" id="IPR036249">
    <property type="entry name" value="Thioredoxin-like_sf"/>
</dbReference>
<protein>
    <submittedName>
        <fullName evidence="12">DEAD-box ATP-dependent RNA helicase 50 isoform B</fullName>
    </submittedName>
</protein>
<dbReference type="InterPro" id="IPR000889">
    <property type="entry name" value="Glutathione_peroxidase"/>
</dbReference>
<dbReference type="Proteomes" id="UP000239649">
    <property type="component" value="Unassembled WGS sequence"/>
</dbReference>
<feature type="compositionally biased region" description="Low complexity" evidence="8">
    <location>
        <begin position="1469"/>
        <end position="1484"/>
    </location>
</feature>
<comment type="caution">
    <text evidence="12">The sequence shown here is derived from an EMBL/GenBank/DDBJ whole genome shotgun (WGS) entry which is preliminary data.</text>
</comment>
<evidence type="ECO:0000256" key="9">
    <source>
        <dbReference type="SAM" id="Phobius"/>
    </source>
</evidence>
<dbReference type="InterPro" id="IPR029058">
    <property type="entry name" value="AB_hydrolase_fold"/>
</dbReference>
<keyword evidence="2" id="KW-0575">Peroxidase</keyword>
<dbReference type="GO" id="GO:0006979">
    <property type="term" value="P:response to oxidative stress"/>
    <property type="evidence" value="ECO:0007669"/>
    <property type="project" value="InterPro"/>
</dbReference>
<organism evidence="12 13">
    <name type="scientific">Micractinium conductrix</name>
    <dbReference type="NCBI Taxonomy" id="554055"/>
    <lineage>
        <taxon>Eukaryota</taxon>
        <taxon>Viridiplantae</taxon>
        <taxon>Chlorophyta</taxon>
        <taxon>core chlorophytes</taxon>
        <taxon>Trebouxiophyceae</taxon>
        <taxon>Chlorellales</taxon>
        <taxon>Chlorellaceae</taxon>
        <taxon>Chlorella clade</taxon>
        <taxon>Micractinium</taxon>
    </lineage>
</organism>
<feature type="transmembrane region" description="Helical" evidence="9">
    <location>
        <begin position="853"/>
        <end position="878"/>
    </location>
</feature>
<dbReference type="InterPro" id="IPR044742">
    <property type="entry name" value="DEAD/DEAH_RhlB"/>
</dbReference>
<sequence length="1612" mass="174502">MPFAVRPSLGRLVAPSPAAQRAVARFTICYTRDGEAQEAPRRRREDGPSRQQQTGGGGGRGDGGRGGRGDGGRGGRGDGGRPPVQRQQRFGGERRSPQGDGQPPYRQQQGADQPQQRRQQQQRKEEPEIPVVRPGQASSATFFSSDKWGSLGASEEVVAALTALGIMRPSHIQAAAYRALAPGAGDAAPHRHVVLADHAGSGKTLAYLLPLLQLLKAEEKLLGGVATQPSCPRLVLVVPTAELAAQVLRVTRALARAGGAAAGLRVRSAAFTGGRPARTQREALEGGVDVAVGTPGRLAELLREGALRLDFCRAVVCDEVDVLLGEDFSFAEQVRPLRDAAPEGCRWVFATATIPEQVYLDLEETFPGLVAALGPGLHRTAPGITEQLVDCSGGTEVSEETGFQRKAAALFAVLQEQRAPRTIVFCNKIESCRKIENFLNRAFSSSDGVEVLPHHAAITDERRDANLKRFLATPAGAGGKPRRGGERFTNRKAGAGERQVLVCTDRASRGLDSAFVEHVVLFDLPRDPSEYLRRVGRTVRGAGGEGVVSVLTLGRQVALAKEIIDRNQGGLVLHRVPAALPVLGAPAAVSDAERLRYDLAAAAVPLSTQHKPSKAPLARPMGLCASSLPEVSSSAPGSFYELHANDIDGRPVDFARFKGQASCSGVGIIMEKVNVNGRHASPVWNFLKRASGDLKPIPWNYTKFLVGHDGCVYGRYLPRTRAAKLEPSIRVLLAAAADGDGSAEGAAVRPAGLAPAGAGAARAVAPAVRPPEHGSSLGVLVDGLGREVRGMFSQGREDELLPSHREAAATRGCGAADKAALTHAAERHLQQEQRLPVLEQPGNHYLLNNTIPILNICFASVLLPALLACWAIFGWRVVRYVTGRSDPAKMDAPLWVHWPKLVLWATHMTLLLALTIVVKAGHGPGFEWDPLQPDCRSQAWSCSFSPAAIVLLSLNTACLAVYWLAWTWCIARSFAILRRLPYSAMRMGNLVTRLQVRLRGPPILFFLLCVICLTFVKINTCSSYMISWLGYLPMQVVASSVAVANAYITMPKRPNQASILQVWLQEFAWTEADGPRKHSERSSSLPPESYEGFCLDCEPIYCMETAIKMMHWCFLAYDIAERPDSPFTADTACRLYDLEHFEVFWEKSLDTKAVVGWNSDTVVIAFRGTTSLANVRADIQVWRTRFPPDVGSVLLCSAPLVHRGFLTAYTANNFNERLLGRLEKILYRCALDHREEAEERGGEEKPVQVYVTGHSLGGALAQLCAYDVKKRCPCAEYMVHVKCYAFGAPRVGNHSWAKEYNTAIPDTWCLINKDDVVTTAGKARIWEHGELFFMYSRTGHKVLLNKLGDIIVRPNYVETAFRWAPGGGSIRDHLLTSYQKALSAVVAAQFGTKSVRQGREGALSLAQQQGAIRDVLERSVLTAREVEVLQTQGWDAYQRLLRQRARLLRASRRRRSGSQELQEVVVEAAPAAQQQPQQSQLQAIAEEEQAESPFAVPPATPPATLPATPQALPPPPQHLGFKGRLAALVSRDLLPSPPFVPLERSLSGSSLASMGSSGVPPSPPANPRGSMRDGPAFPLVLDWGVCAHSEGSMRAEQLGSCSSSGDSGANPS</sequence>
<feature type="transmembrane region" description="Helical" evidence="9">
    <location>
        <begin position="996"/>
        <end position="1016"/>
    </location>
</feature>
<dbReference type="GO" id="GO:0004386">
    <property type="term" value="F:helicase activity"/>
    <property type="evidence" value="ECO:0007669"/>
    <property type="project" value="UniProtKB-KW"/>
</dbReference>
<dbReference type="GO" id="GO:0004601">
    <property type="term" value="F:peroxidase activity"/>
    <property type="evidence" value="ECO:0007669"/>
    <property type="project" value="UniProtKB-KW"/>
</dbReference>